<evidence type="ECO:0000313" key="3">
    <source>
        <dbReference type="EMBL" id="PRY67302.1"/>
    </source>
</evidence>
<evidence type="ECO:0000256" key="1">
    <source>
        <dbReference type="SAM" id="MobiDB-lite"/>
    </source>
</evidence>
<dbReference type="AlphaFoldDB" id="A0A2T0VAT7"/>
<dbReference type="OrthoDB" id="5113137at2"/>
<accession>A0A2T0VAT7</accession>
<dbReference type="Proteomes" id="UP000237983">
    <property type="component" value="Unassembled WGS sequence"/>
</dbReference>
<keyword evidence="4" id="KW-1185">Reference proteome</keyword>
<proteinExistence type="predicted"/>
<feature type="chain" id="PRO_5038381624" evidence="2">
    <location>
        <begin position="19"/>
        <end position="238"/>
    </location>
</feature>
<dbReference type="EMBL" id="PVTL01000007">
    <property type="protein sequence ID" value="PRY67302.1"/>
    <property type="molecule type" value="Genomic_DNA"/>
</dbReference>
<comment type="caution">
    <text evidence="3">The sequence shown here is derived from an EMBL/GenBank/DDBJ whole genome shotgun (WGS) entry which is preliminary data.</text>
</comment>
<sequence>MRTPLVIVTAVLSSLLLASCTPTPDDGNASESLPSATASFSATPSPSMAASSSATPSPAETAQAPASIIIGLAATDVVDASGTVLVSLDYTSDGDQAVALVTDLLGAPTSTENLPENPHYFETDITRWGGFEIGVRRPSDESAPKTQFYVEATADETSGVAIAAVDGTQVGDSFDEALVGLPSFQTYSDPNYPPRALALQVEEGDSEESIAYGLIAVESADGGAIALIKSPDYVYDAA</sequence>
<evidence type="ECO:0000313" key="4">
    <source>
        <dbReference type="Proteomes" id="UP000237983"/>
    </source>
</evidence>
<feature type="compositionally biased region" description="Low complexity" evidence="1">
    <location>
        <begin position="34"/>
        <end position="59"/>
    </location>
</feature>
<dbReference type="PROSITE" id="PS51257">
    <property type="entry name" value="PROKAR_LIPOPROTEIN"/>
    <property type="match status" value="1"/>
</dbReference>
<feature type="region of interest" description="Disordered" evidence="1">
    <location>
        <begin position="23"/>
        <end position="59"/>
    </location>
</feature>
<evidence type="ECO:0000256" key="2">
    <source>
        <dbReference type="SAM" id="SignalP"/>
    </source>
</evidence>
<dbReference type="RefSeq" id="WP_146134431.1">
    <property type="nucleotide sequence ID" value="NZ_PVTL01000007.1"/>
</dbReference>
<name>A0A2T0VAT7_9MICO</name>
<feature type="signal peptide" evidence="2">
    <location>
        <begin position="1"/>
        <end position="18"/>
    </location>
</feature>
<protein>
    <submittedName>
        <fullName evidence="3">Uncharacterized protein</fullName>
    </submittedName>
</protein>
<reference evidence="3 4" key="1">
    <citation type="submission" date="2018-03" db="EMBL/GenBank/DDBJ databases">
        <title>Genomic Encyclopedia of Type Strains, Phase III (KMG-III): the genomes of soil and plant-associated and newly described type strains.</title>
        <authorList>
            <person name="Whitman W."/>
        </authorList>
    </citation>
    <scope>NUCLEOTIDE SEQUENCE [LARGE SCALE GENOMIC DNA]</scope>
    <source>
        <strain evidence="3 4">CGMCC 1.12484</strain>
    </source>
</reference>
<gene>
    <name evidence="3" type="ORF">B0I08_107198</name>
</gene>
<organism evidence="3 4">
    <name type="scientific">Glaciihabitans tibetensis</name>
    <dbReference type="NCBI Taxonomy" id="1266600"/>
    <lineage>
        <taxon>Bacteria</taxon>
        <taxon>Bacillati</taxon>
        <taxon>Actinomycetota</taxon>
        <taxon>Actinomycetes</taxon>
        <taxon>Micrococcales</taxon>
        <taxon>Microbacteriaceae</taxon>
        <taxon>Glaciihabitans</taxon>
    </lineage>
</organism>
<keyword evidence="2" id="KW-0732">Signal</keyword>